<dbReference type="OrthoDB" id="5176563at2759"/>
<keyword evidence="2" id="KW-1185">Reference proteome</keyword>
<reference evidence="1 2" key="1">
    <citation type="submission" date="2020-01" db="EMBL/GenBank/DDBJ databases">
        <title>Aspergillus terreus IFO 6365 whole genome shotgun sequence.</title>
        <authorList>
            <person name="Kanamasa S."/>
            <person name="Takahashi H."/>
        </authorList>
    </citation>
    <scope>NUCLEOTIDE SEQUENCE [LARGE SCALE GENOMIC DNA]</scope>
    <source>
        <strain evidence="1 2">IFO 6365</strain>
    </source>
</reference>
<evidence type="ECO:0000313" key="2">
    <source>
        <dbReference type="Proteomes" id="UP000452235"/>
    </source>
</evidence>
<gene>
    <name evidence="1" type="ORF">ATEIFO6365_0011000300</name>
</gene>
<keyword evidence="1" id="KW-0378">Hydrolase</keyword>
<proteinExistence type="predicted"/>
<dbReference type="GO" id="GO:0016787">
    <property type="term" value="F:hydrolase activity"/>
    <property type="evidence" value="ECO:0007669"/>
    <property type="project" value="UniProtKB-KW"/>
</dbReference>
<dbReference type="VEuPathDB" id="FungiDB:ATEG_03619"/>
<dbReference type="InterPro" id="IPR029058">
    <property type="entry name" value="AB_hydrolase_fold"/>
</dbReference>
<evidence type="ECO:0000313" key="1">
    <source>
        <dbReference type="EMBL" id="GFF19744.1"/>
    </source>
</evidence>
<dbReference type="Proteomes" id="UP000452235">
    <property type="component" value="Unassembled WGS sequence"/>
</dbReference>
<accession>A0A5M3Z1T9</accession>
<protein>
    <submittedName>
        <fullName evidence="1">Alpha/beta hydrolase</fullName>
    </submittedName>
</protein>
<dbReference type="Gene3D" id="3.40.50.1820">
    <property type="entry name" value="alpha/beta hydrolase"/>
    <property type="match status" value="2"/>
</dbReference>
<dbReference type="AlphaFoldDB" id="A0A5M3Z1T9"/>
<organism evidence="1 2">
    <name type="scientific">Aspergillus terreus</name>
    <dbReference type="NCBI Taxonomy" id="33178"/>
    <lineage>
        <taxon>Eukaryota</taxon>
        <taxon>Fungi</taxon>
        <taxon>Dikarya</taxon>
        <taxon>Ascomycota</taxon>
        <taxon>Pezizomycotina</taxon>
        <taxon>Eurotiomycetes</taxon>
        <taxon>Eurotiomycetidae</taxon>
        <taxon>Eurotiales</taxon>
        <taxon>Aspergillaceae</taxon>
        <taxon>Aspergillus</taxon>
        <taxon>Aspergillus subgen. Circumdati</taxon>
    </lineage>
</organism>
<dbReference type="SUPFAM" id="SSF53474">
    <property type="entry name" value="alpha/beta-Hydrolases"/>
    <property type="match status" value="1"/>
</dbReference>
<dbReference type="EMBL" id="BLJY01000011">
    <property type="protein sequence ID" value="GFF19744.1"/>
    <property type="molecule type" value="Genomic_DNA"/>
</dbReference>
<dbReference type="Pfam" id="PF00561">
    <property type="entry name" value="Abhydrolase_1"/>
    <property type="match status" value="1"/>
</dbReference>
<sequence>MAGIMDCKSYHQAAHLEGVSSRFVGIESATAKRVFTGAHPCQGMYWTPTGAKPSVSFFLVHYSTDFTEHYLAGPLSARGYGVLGFNTRFRGNDEVFILEEALDDIAAGMQWLRDIGGAEKIVFIGNSGGGSLGAAYQATAQQNPSWVAADAFIFLNAHLGRPDGLTNWLDPSVVDETDPVKTDASLDMYNPANTVPYSKEFISRYRAAQRERNQRITDWAKAELKRLNDVGIPDRIFPIYRATADLRFNDPTIDPSNRTTPSSYLGDPAKANRGIPLFGRTTTLRTWLSMWSLEDSKCRLEPYLTELHVPTFVIQGDADAGIFPPETHHIYNLVAAQDKELKMVPGGHIFTYDPENLRNVINVILEWVSQRLSKRGTGTKQLNGEGWNIESHLRTDEKDLHLN</sequence>
<comment type="caution">
    <text evidence="1">The sequence shown here is derived from an EMBL/GenBank/DDBJ whole genome shotgun (WGS) entry which is preliminary data.</text>
</comment>
<name>A0A5M3Z1T9_ASPTE</name>
<dbReference type="InterPro" id="IPR000073">
    <property type="entry name" value="AB_hydrolase_1"/>
</dbReference>